<dbReference type="InterPro" id="IPR005467">
    <property type="entry name" value="His_kinase_dom"/>
</dbReference>
<dbReference type="SUPFAM" id="SSF47384">
    <property type="entry name" value="Homodimeric domain of signal transducing histidine kinase"/>
    <property type="match status" value="1"/>
</dbReference>
<protein>
    <recommendedName>
        <fullName evidence="3">histidine kinase</fullName>
        <ecNumber evidence="3">2.7.13.3</ecNumber>
    </recommendedName>
</protein>
<dbReference type="SMART" id="SM00387">
    <property type="entry name" value="HATPase_c"/>
    <property type="match status" value="1"/>
</dbReference>
<evidence type="ECO:0000259" key="12">
    <source>
        <dbReference type="PROSITE" id="PS50109"/>
    </source>
</evidence>
<dbReference type="SUPFAM" id="SSF55874">
    <property type="entry name" value="ATPase domain of HSP90 chaperone/DNA topoisomerase II/histidine kinase"/>
    <property type="match status" value="1"/>
</dbReference>
<keyword evidence="6 11" id="KW-0812">Transmembrane</keyword>
<keyword evidence="9" id="KW-0902">Two-component regulatory system</keyword>
<evidence type="ECO:0000256" key="7">
    <source>
        <dbReference type="ARBA" id="ARBA00022777"/>
    </source>
</evidence>
<evidence type="ECO:0000256" key="8">
    <source>
        <dbReference type="ARBA" id="ARBA00022989"/>
    </source>
</evidence>
<comment type="catalytic activity">
    <reaction evidence="1">
        <text>ATP + protein L-histidine = ADP + protein N-phospho-L-histidine.</text>
        <dbReference type="EC" id="2.7.13.3"/>
    </reaction>
</comment>
<comment type="caution">
    <text evidence="14">The sequence shown here is derived from an EMBL/GenBank/DDBJ whole genome shotgun (WGS) entry which is preliminary data.</text>
</comment>
<evidence type="ECO:0000259" key="13">
    <source>
        <dbReference type="PROSITE" id="PS50885"/>
    </source>
</evidence>
<evidence type="ECO:0000256" key="9">
    <source>
        <dbReference type="ARBA" id="ARBA00023012"/>
    </source>
</evidence>
<feature type="transmembrane region" description="Helical" evidence="11">
    <location>
        <begin position="185"/>
        <end position="207"/>
    </location>
</feature>
<dbReference type="PROSITE" id="PS50109">
    <property type="entry name" value="HIS_KIN"/>
    <property type="match status" value="1"/>
</dbReference>
<dbReference type="NCBIfam" id="NF008312">
    <property type="entry name" value="PRK11100.1"/>
    <property type="match status" value="1"/>
</dbReference>
<dbReference type="Gene3D" id="3.30.565.10">
    <property type="entry name" value="Histidine kinase-like ATPase, C-terminal domain"/>
    <property type="match status" value="1"/>
</dbReference>
<evidence type="ECO:0000256" key="6">
    <source>
        <dbReference type="ARBA" id="ARBA00022692"/>
    </source>
</evidence>
<sequence length="478" mass="53583">MKIRTLFILTFSLIGVLVVGFFYRWTTDEIRPSYLKVVEENLVDTSRLLAAMIQNEMKQEEWNYNQLHNSANDLREGRFYARIYDSEKFSSDLRFYVTDAAGVVRFHSHRPEEEGQDYSGWIDVARTLKGEYGARSTRLDPADPSSSLLHVAAPIKAGEELVAVVTVVKPIDWPFRFMEESRRHILLGAVVLAVCALAMVIGLSYWLSRPLERLTAHAQRIRKGERSPVPPPGGSTEIRRLHAAFEEMRKGLEGKKYVETYVANLTHEIKSPLSGLCSAAEILAEDPPEKDRKRFIGHIQSETARIQRVVDQMLVLSELEGMDSLGLLADVDLVPLWREILSEYQAYAGSRGVRIELDGEKKLVVRGDRGLLRTAMGSVLQNAIEFSPNGGTVTVRFEAGQDGLTVVVMDEGPGVPDYARERVFERLFSLPRPEGGRKSSGLGLSLAREIAELHGARIVLECPESGGTRVEWTFEVGR</sequence>
<keyword evidence="8 11" id="KW-1133">Transmembrane helix</keyword>
<dbReference type="PANTHER" id="PTHR45436">
    <property type="entry name" value="SENSOR HISTIDINE KINASE YKOH"/>
    <property type="match status" value="1"/>
</dbReference>
<dbReference type="InterPro" id="IPR036097">
    <property type="entry name" value="HisK_dim/P_sf"/>
</dbReference>
<evidence type="ECO:0000313" key="14">
    <source>
        <dbReference type="EMBL" id="MBC2603883.1"/>
    </source>
</evidence>
<dbReference type="SMART" id="SM00304">
    <property type="entry name" value="HAMP"/>
    <property type="match status" value="1"/>
</dbReference>
<keyword evidence="5 14" id="KW-0808">Transferase</keyword>
<evidence type="ECO:0000256" key="1">
    <source>
        <dbReference type="ARBA" id="ARBA00000085"/>
    </source>
</evidence>
<dbReference type="PRINTS" id="PR00344">
    <property type="entry name" value="BCTRLSENSOR"/>
</dbReference>
<dbReference type="Pfam" id="PF02518">
    <property type="entry name" value="HATPase_c"/>
    <property type="match status" value="1"/>
</dbReference>
<keyword evidence="15" id="KW-1185">Reference proteome</keyword>
<dbReference type="EC" id="2.7.13.3" evidence="3"/>
<keyword evidence="10 11" id="KW-0472">Membrane</keyword>
<dbReference type="GO" id="GO:0000155">
    <property type="term" value="F:phosphorelay sensor kinase activity"/>
    <property type="evidence" value="ECO:0007669"/>
    <property type="project" value="InterPro"/>
</dbReference>
<dbReference type="CDD" id="cd00082">
    <property type="entry name" value="HisKA"/>
    <property type="match status" value="1"/>
</dbReference>
<name>A0A7X1B3J4_9BACT</name>
<feature type="domain" description="Histidine kinase" evidence="12">
    <location>
        <begin position="264"/>
        <end position="478"/>
    </location>
</feature>
<dbReference type="AlphaFoldDB" id="A0A7X1B3J4"/>
<dbReference type="RefSeq" id="WP_185694501.1">
    <property type="nucleotide sequence ID" value="NZ_JACHVA010000134.1"/>
</dbReference>
<feature type="domain" description="HAMP" evidence="13">
    <location>
        <begin position="205"/>
        <end position="257"/>
    </location>
</feature>
<evidence type="ECO:0000256" key="5">
    <source>
        <dbReference type="ARBA" id="ARBA00022679"/>
    </source>
</evidence>
<dbReference type="SUPFAM" id="SSF158472">
    <property type="entry name" value="HAMP domain-like"/>
    <property type="match status" value="1"/>
</dbReference>
<dbReference type="GO" id="GO:0016020">
    <property type="term" value="C:membrane"/>
    <property type="evidence" value="ECO:0007669"/>
    <property type="project" value="UniProtKB-SubCell"/>
</dbReference>
<dbReference type="InterPro" id="IPR050428">
    <property type="entry name" value="TCS_sensor_his_kinase"/>
</dbReference>
<dbReference type="PROSITE" id="PS50885">
    <property type="entry name" value="HAMP"/>
    <property type="match status" value="1"/>
</dbReference>
<dbReference type="InterPro" id="IPR003661">
    <property type="entry name" value="HisK_dim/P_dom"/>
</dbReference>
<evidence type="ECO:0000256" key="11">
    <source>
        <dbReference type="SAM" id="Phobius"/>
    </source>
</evidence>
<accession>A0A7X1B3J4</accession>
<dbReference type="SMART" id="SM00388">
    <property type="entry name" value="HisKA"/>
    <property type="match status" value="1"/>
</dbReference>
<dbReference type="Gene3D" id="6.10.340.10">
    <property type="match status" value="1"/>
</dbReference>
<dbReference type="PANTHER" id="PTHR45436:SF10">
    <property type="entry name" value="HISTIDINE KINASE"/>
    <property type="match status" value="1"/>
</dbReference>
<gene>
    <name evidence="14" type="primary">creC</name>
    <name evidence="14" type="ORF">H5P30_19055</name>
</gene>
<feature type="transmembrane region" description="Helical" evidence="11">
    <location>
        <begin position="6"/>
        <end position="26"/>
    </location>
</feature>
<dbReference type="CDD" id="cd06225">
    <property type="entry name" value="HAMP"/>
    <property type="match status" value="1"/>
</dbReference>
<dbReference type="Gene3D" id="1.10.287.130">
    <property type="match status" value="1"/>
</dbReference>
<evidence type="ECO:0000256" key="4">
    <source>
        <dbReference type="ARBA" id="ARBA00022553"/>
    </source>
</evidence>
<dbReference type="InterPro" id="IPR003660">
    <property type="entry name" value="HAMP_dom"/>
</dbReference>
<dbReference type="Proteomes" id="UP000525652">
    <property type="component" value="Unassembled WGS sequence"/>
</dbReference>
<evidence type="ECO:0000256" key="2">
    <source>
        <dbReference type="ARBA" id="ARBA00004370"/>
    </source>
</evidence>
<dbReference type="InterPro" id="IPR036890">
    <property type="entry name" value="HATPase_C_sf"/>
</dbReference>
<proteinExistence type="predicted"/>
<dbReference type="InterPro" id="IPR004358">
    <property type="entry name" value="Sig_transdc_His_kin-like_C"/>
</dbReference>
<comment type="subcellular location">
    <subcellularLocation>
        <location evidence="2">Membrane</location>
    </subcellularLocation>
</comment>
<keyword evidence="7 14" id="KW-0418">Kinase</keyword>
<reference evidence="14 15" key="1">
    <citation type="submission" date="2020-07" db="EMBL/GenBank/DDBJ databases">
        <authorList>
            <person name="Feng X."/>
        </authorList>
    </citation>
    <scope>NUCLEOTIDE SEQUENCE [LARGE SCALE GENOMIC DNA]</scope>
    <source>
        <strain evidence="14 15">JCM14086</strain>
    </source>
</reference>
<evidence type="ECO:0000256" key="10">
    <source>
        <dbReference type="ARBA" id="ARBA00023136"/>
    </source>
</evidence>
<organism evidence="14 15">
    <name type="scientific">Puniceicoccus vermicola</name>
    <dbReference type="NCBI Taxonomy" id="388746"/>
    <lineage>
        <taxon>Bacteria</taxon>
        <taxon>Pseudomonadati</taxon>
        <taxon>Verrucomicrobiota</taxon>
        <taxon>Opitutia</taxon>
        <taxon>Puniceicoccales</taxon>
        <taxon>Puniceicoccaceae</taxon>
        <taxon>Puniceicoccus</taxon>
    </lineage>
</organism>
<dbReference type="Pfam" id="PF00672">
    <property type="entry name" value="HAMP"/>
    <property type="match status" value="1"/>
</dbReference>
<dbReference type="EMBL" id="JACHVA010000134">
    <property type="protein sequence ID" value="MBC2603883.1"/>
    <property type="molecule type" value="Genomic_DNA"/>
</dbReference>
<dbReference type="Pfam" id="PF00512">
    <property type="entry name" value="HisKA"/>
    <property type="match status" value="1"/>
</dbReference>
<keyword evidence="4" id="KW-0597">Phosphoprotein</keyword>
<evidence type="ECO:0000313" key="15">
    <source>
        <dbReference type="Proteomes" id="UP000525652"/>
    </source>
</evidence>
<dbReference type="InterPro" id="IPR003594">
    <property type="entry name" value="HATPase_dom"/>
</dbReference>
<evidence type="ECO:0000256" key="3">
    <source>
        <dbReference type="ARBA" id="ARBA00012438"/>
    </source>
</evidence>